<comment type="caution">
    <text evidence="4">The sequence shown here is derived from an EMBL/GenBank/DDBJ whole genome shotgun (WGS) entry which is preliminary data.</text>
</comment>
<dbReference type="NCBIfam" id="NF033745">
    <property type="entry name" value="class_C_sortase"/>
    <property type="match status" value="1"/>
</dbReference>
<keyword evidence="3" id="KW-0812">Transmembrane</keyword>
<dbReference type="Proteomes" id="UP001597196">
    <property type="component" value="Unassembled WGS sequence"/>
</dbReference>
<evidence type="ECO:0000313" key="5">
    <source>
        <dbReference type="Proteomes" id="UP001597196"/>
    </source>
</evidence>
<dbReference type="EMBL" id="JBHTOC010000009">
    <property type="protein sequence ID" value="MFD1430073.1"/>
    <property type="molecule type" value="Genomic_DNA"/>
</dbReference>
<dbReference type="InterPro" id="IPR005754">
    <property type="entry name" value="Sortase"/>
</dbReference>
<feature type="transmembrane region" description="Helical" evidence="3">
    <location>
        <begin position="254"/>
        <end position="275"/>
    </location>
</feature>
<dbReference type="Gene3D" id="2.40.260.10">
    <property type="entry name" value="Sortase"/>
    <property type="match status" value="1"/>
</dbReference>
<feature type="transmembrane region" description="Helical" evidence="3">
    <location>
        <begin position="21"/>
        <end position="39"/>
    </location>
</feature>
<proteinExistence type="predicted"/>
<keyword evidence="1" id="KW-0378">Hydrolase</keyword>
<dbReference type="Pfam" id="PF04203">
    <property type="entry name" value="Sortase"/>
    <property type="match status" value="1"/>
</dbReference>
<dbReference type="NCBIfam" id="TIGR01076">
    <property type="entry name" value="sortase_fam"/>
    <property type="match status" value="1"/>
</dbReference>
<keyword evidence="3" id="KW-0472">Membrane</keyword>
<gene>
    <name evidence="4" type="ORF">ACFQ4P_07415</name>
</gene>
<protein>
    <submittedName>
        <fullName evidence="4">Class C sortase</fullName>
    </submittedName>
</protein>
<evidence type="ECO:0000256" key="2">
    <source>
        <dbReference type="SAM" id="MobiDB-lite"/>
    </source>
</evidence>
<accession>A0ABW4CJA8</accession>
<name>A0ABW4CJA8_9LACO</name>
<dbReference type="InterPro" id="IPR042002">
    <property type="entry name" value="Sortase_C"/>
</dbReference>
<dbReference type="RefSeq" id="WP_203626522.1">
    <property type="nucleotide sequence ID" value="NZ_BOLQ01000005.1"/>
</dbReference>
<dbReference type="SUPFAM" id="SSF63817">
    <property type="entry name" value="Sortase"/>
    <property type="match status" value="1"/>
</dbReference>
<reference evidence="5" key="1">
    <citation type="journal article" date="2019" name="Int. J. Syst. Evol. Microbiol.">
        <title>The Global Catalogue of Microorganisms (GCM) 10K type strain sequencing project: providing services to taxonomists for standard genome sequencing and annotation.</title>
        <authorList>
            <consortium name="The Broad Institute Genomics Platform"/>
            <consortium name="The Broad Institute Genome Sequencing Center for Infectious Disease"/>
            <person name="Wu L."/>
            <person name="Ma J."/>
        </authorList>
    </citation>
    <scope>NUCLEOTIDE SEQUENCE [LARGE SCALE GENOMIC DNA]</scope>
    <source>
        <strain evidence="5">CCM 8980</strain>
    </source>
</reference>
<evidence type="ECO:0000256" key="1">
    <source>
        <dbReference type="ARBA" id="ARBA00022801"/>
    </source>
</evidence>
<sequence>MAKKETQPPTKKRKKRLFSDILVIIIFFTGLAVFAYPFVANAVNNLVMSYRQKQDAAIIKENAKKQAAEREAQNKKIAEIGLRPNADIFKATGKVSGTAAYLQKHLIGAVTIPSIRINIPLYDDTNETTLQSGAAVLPGTSFPTGKKNTHTVISAHSALPGKQLFTDLEKVKKGEQFIITVDSKHMAYEVDTIEVVEPDDTSSLTLQAGRDIATLMTCTPYMINSHRLLVTGHRVPYTEELAADAKKADQHRNWLSIALIALAVGGAALAIWLIVRAVRKYKAKKAAAAGAGTEALAAKNVTESPASGGTGAGTDGHAADDAGDQPAKTAGDPPDSHSPS</sequence>
<keyword evidence="5" id="KW-1185">Reference proteome</keyword>
<organism evidence="4 5">
    <name type="scientific">Lacticaseibacillus mingshuiensis</name>
    <dbReference type="NCBI Taxonomy" id="2799574"/>
    <lineage>
        <taxon>Bacteria</taxon>
        <taxon>Bacillati</taxon>
        <taxon>Bacillota</taxon>
        <taxon>Bacilli</taxon>
        <taxon>Lactobacillales</taxon>
        <taxon>Lactobacillaceae</taxon>
        <taxon>Lacticaseibacillus</taxon>
    </lineage>
</organism>
<evidence type="ECO:0000313" key="4">
    <source>
        <dbReference type="EMBL" id="MFD1430073.1"/>
    </source>
</evidence>
<dbReference type="InterPro" id="IPR023365">
    <property type="entry name" value="Sortase_dom-sf"/>
</dbReference>
<evidence type="ECO:0000256" key="3">
    <source>
        <dbReference type="SAM" id="Phobius"/>
    </source>
</evidence>
<dbReference type="CDD" id="cd05827">
    <property type="entry name" value="Sortase_C"/>
    <property type="match status" value="1"/>
</dbReference>
<keyword evidence="3" id="KW-1133">Transmembrane helix</keyword>
<feature type="region of interest" description="Disordered" evidence="2">
    <location>
        <begin position="302"/>
        <end position="340"/>
    </location>
</feature>